<dbReference type="Gene3D" id="3.10.310.70">
    <property type="match status" value="1"/>
</dbReference>
<dbReference type="RefSeq" id="WP_034713523.1">
    <property type="nucleotide sequence ID" value="NZ_AWQS01000014.1"/>
</dbReference>
<keyword evidence="2" id="KW-0378">Hydrolase</keyword>
<dbReference type="CDD" id="cd01300">
    <property type="entry name" value="YtcJ_like"/>
    <property type="match status" value="1"/>
</dbReference>
<dbReference type="InterPro" id="IPR032466">
    <property type="entry name" value="Metal_Hydrolase"/>
</dbReference>
<dbReference type="Gene3D" id="2.30.40.10">
    <property type="entry name" value="Urease, subunit C, domain 1"/>
    <property type="match status" value="1"/>
</dbReference>
<organism evidence="2 3">
    <name type="scientific">Intrasporangium chromatireducens Q5-1</name>
    <dbReference type="NCBI Taxonomy" id="584657"/>
    <lineage>
        <taxon>Bacteria</taxon>
        <taxon>Bacillati</taxon>
        <taxon>Actinomycetota</taxon>
        <taxon>Actinomycetes</taxon>
        <taxon>Micrococcales</taxon>
        <taxon>Intrasporangiaceae</taxon>
        <taxon>Intrasporangium</taxon>
    </lineage>
</organism>
<keyword evidence="3" id="KW-1185">Reference proteome</keyword>
<proteinExistence type="predicted"/>
<dbReference type="GO" id="GO:0016810">
    <property type="term" value="F:hydrolase activity, acting on carbon-nitrogen (but not peptide) bonds"/>
    <property type="evidence" value="ECO:0007669"/>
    <property type="project" value="InterPro"/>
</dbReference>
<dbReference type="InterPro" id="IPR011059">
    <property type="entry name" value="Metal-dep_hydrolase_composite"/>
</dbReference>
<dbReference type="Pfam" id="PF07969">
    <property type="entry name" value="Amidohydro_3"/>
    <property type="match status" value="1"/>
</dbReference>
<comment type="caution">
    <text evidence="2">The sequence shown here is derived from an EMBL/GenBank/DDBJ whole genome shotgun (WGS) entry which is preliminary data.</text>
</comment>
<accession>W9GTZ5</accession>
<sequence length="520" mass="55827">MSRTLFRHTRIWTGAPEEPWTDALLVEGERIVAVGAAALDGGTSTVVDLPGAVVLPGLHDAHLHTGWLAEESIAVDLRETGSLDEALALVERYAAQLPSGADVRGGRWNRNRWTGPGPDRWSLDRVTGGRLAVLPSVDGHSAWVNSAALVAAGISRATPDPVGGRIDRDRAGEPTGVLYDDAIELVPTPVPDARTVREALAAVQRSLLAAGLTAITDIDGEEVRQGYADLHAAGSLQLRVTKCVRDPDLELAIDEGRRAGDGDDRLRVGPVKFFADGALGSRTAHMTEPFLGHGSCGLAVTPYPVLLQRIRTSLEAGLDVCTHAIGDEANRLVLDAYAELRPRFRKAILRVEHAQHVLPADIERFARLGVVASMQPTHCTTDLEVVDSVIGPRPLRSYAWRSMLDAGVALAFGSDAPVEEPNPFHALHAAVTRQRADGVPPGGWQPDERISLAEAVRAHTVGSWRAAGRRDVGRLIPGQLADLICVDRNVFELERRDPAAIRDAGIEQTWVGGALVHERG</sequence>
<dbReference type="SUPFAM" id="SSF51338">
    <property type="entry name" value="Composite domain of metallo-dependent hydrolases"/>
    <property type="match status" value="1"/>
</dbReference>
<dbReference type="PANTHER" id="PTHR22642">
    <property type="entry name" value="IMIDAZOLONEPROPIONASE"/>
    <property type="match status" value="1"/>
</dbReference>
<protein>
    <submittedName>
        <fullName evidence="2">Amidohydrolase</fullName>
    </submittedName>
</protein>
<dbReference type="PANTHER" id="PTHR22642:SF2">
    <property type="entry name" value="PROTEIN LONG AFTER FAR-RED 3"/>
    <property type="match status" value="1"/>
</dbReference>
<gene>
    <name evidence="2" type="ORF">N864_08370</name>
</gene>
<name>W9GTZ5_9MICO</name>
<dbReference type="OrthoDB" id="3238066at2"/>
<reference evidence="3" key="1">
    <citation type="submission" date="2013-08" db="EMBL/GenBank/DDBJ databases">
        <title>Intrasporangium oryzae NRRL B-24470.</title>
        <authorList>
            <person name="Liu H."/>
            <person name="Wang G."/>
        </authorList>
    </citation>
    <scope>NUCLEOTIDE SEQUENCE [LARGE SCALE GENOMIC DNA]</scope>
    <source>
        <strain evidence="3">Q5-1</strain>
    </source>
</reference>
<dbReference type="Proteomes" id="UP000019494">
    <property type="component" value="Unassembled WGS sequence"/>
</dbReference>
<dbReference type="PATRIC" id="fig|584657.3.peg.692"/>
<feature type="domain" description="Amidohydrolase 3" evidence="1">
    <location>
        <begin position="46"/>
        <end position="517"/>
    </location>
</feature>
<dbReference type="AlphaFoldDB" id="W9GTZ5"/>
<dbReference type="SUPFAM" id="SSF51556">
    <property type="entry name" value="Metallo-dependent hydrolases"/>
    <property type="match status" value="1"/>
</dbReference>
<dbReference type="InterPro" id="IPR013108">
    <property type="entry name" value="Amidohydro_3"/>
</dbReference>
<dbReference type="EMBL" id="AWQS01000014">
    <property type="protein sequence ID" value="EWT07359.1"/>
    <property type="molecule type" value="Genomic_DNA"/>
</dbReference>
<dbReference type="InterPro" id="IPR033932">
    <property type="entry name" value="YtcJ-like"/>
</dbReference>
<evidence type="ECO:0000313" key="2">
    <source>
        <dbReference type="EMBL" id="EWT07359.1"/>
    </source>
</evidence>
<evidence type="ECO:0000313" key="3">
    <source>
        <dbReference type="Proteomes" id="UP000019494"/>
    </source>
</evidence>
<evidence type="ECO:0000259" key="1">
    <source>
        <dbReference type="Pfam" id="PF07969"/>
    </source>
</evidence>
<dbReference type="Gene3D" id="3.20.20.140">
    <property type="entry name" value="Metal-dependent hydrolases"/>
    <property type="match status" value="1"/>
</dbReference>